<dbReference type="InterPro" id="IPR036388">
    <property type="entry name" value="WH-like_DNA-bd_sf"/>
</dbReference>
<reference evidence="2 3" key="1">
    <citation type="submission" date="2024-01" db="EMBL/GenBank/DDBJ databases">
        <title>the genome sequence of strain Microbacterium schleiferi NBRC 15075.</title>
        <authorList>
            <person name="Ding Y."/>
            <person name="Zhang G."/>
        </authorList>
    </citation>
    <scope>NUCLEOTIDE SEQUENCE [LARGE SCALE GENOMIC DNA]</scope>
    <source>
        <strain evidence="2 3">NBRC 15075</strain>
    </source>
</reference>
<dbReference type="PROSITE" id="PS50995">
    <property type="entry name" value="HTH_MARR_2"/>
    <property type="match status" value="1"/>
</dbReference>
<dbReference type="InterPro" id="IPR052526">
    <property type="entry name" value="HTH-type_Bedaq_tolerance"/>
</dbReference>
<dbReference type="Pfam" id="PF01047">
    <property type="entry name" value="MarR"/>
    <property type="match status" value="1"/>
</dbReference>
<proteinExistence type="predicted"/>
<keyword evidence="3" id="KW-1185">Reference proteome</keyword>
<evidence type="ECO:0000313" key="3">
    <source>
        <dbReference type="Proteomes" id="UP001351900"/>
    </source>
</evidence>
<dbReference type="InterPro" id="IPR000835">
    <property type="entry name" value="HTH_MarR-typ"/>
</dbReference>
<protein>
    <submittedName>
        <fullName evidence="2">MarR family transcriptional regulator</fullName>
    </submittedName>
</protein>
<dbReference type="PANTHER" id="PTHR39515">
    <property type="entry name" value="CONSERVED PROTEIN"/>
    <property type="match status" value="1"/>
</dbReference>
<dbReference type="PANTHER" id="PTHR39515:SF2">
    <property type="entry name" value="HTH-TYPE TRANSCRIPTIONAL REGULATOR RV0880"/>
    <property type="match status" value="1"/>
</dbReference>
<sequence>MTDPGPIETIISAAYSLGRIAAHRTGNDTPAAQWRALATLEREGALRIGELASAARTTQPGMTRLIGQMADEALVTRSPDPDDSRATVVRITADGRGALARWRAQLSETLAPLFADLTEDDRAALERTAQLLRERTIEVPLNTSGRNQ</sequence>
<feature type="domain" description="HTH marR-type" evidence="1">
    <location>
        <begin position="1"/>
        <end position="134"/>
    </location>
</feature>
<name>A0ABU7V8K2_9MICO</name>
<dbReference type="RefSeq" id="WP_292712187.1">
    <property type="nucleotide sequence ID" value="NZ_BAAAUO010000012.1"/>
</dbReference>
<evidence type="ECO:0000313" key="2">
    <source>
        <dbReference type="EMBL" id="MEF2255114.1"/>
    </source>
</evidence>
<dbReference type="Gene3D" id="1.10.10.10">
    <property type="entry name" value="Winged helix-like DNA-binding domain superfamily/Winged helix DNA-binding domain"/>
    <property type="match status" value="1"/>
</dbReference>
<dbReference type="EMBL" id="JAZHOV010000004">
    <property type="protein sequence ID" value="MEF2255114.1"/>
    <property type="molecule type" value="Genomic_DNA"/>
</dbReference>
<dbReference type="Proteomes" id="UP001351900">
    <property type="component" value="Unassembled WGS sequence"/>
</dbReference>
<dbReference type="SMART" id="SM00347">
    <property type="entry name" value="HTH_MARR"/>
    <property type="match status" value="1"/>
</dbReference>
<organism evidence="2 3">
    <name type="scientific">Microbacterium schleiferi</name>
    <dbReference type="NCBI Taxonomy" id="69362"/>
    <lineage>
        <taxon>Bacteria</taxon>
        <taxon>Bacillati</taxon>
        <taxon>Actinomycetota</taxon>
        <taxon>Actinomycetes</taxon>
        <taxon>Micrococcales</taxon>
        <taxon>Microbacteriaceae</taxon>
        <taxon>Microbacterium</taxon>
    </lineage>
</organism>
<dbReference type="SUPFAM" id="SSF46785">
    <property type="entry name" value="Winged helix' DNA-binding domain"/>
    <property type="match status" value="1"/>
</dbReference>
<gene>
    <name evidence="2" type="ORF">V2V91_08195</name>
</gene>
<evidence type="ECO:0000259" key="1">
    <source>
        <dbReference type="PROSITE" id="PS50995"/>
    </source>
</evidence>
<comment type="caution">
    <text evidence="2">The sequence shown here is derived from an EMBL/GenBank/DDBJ whole genome shotgun (WGS) entry which is preliminary data.</text>
</comment>
<accession>A0ABU7V8K2</accession>
<dbReference type="InterPro" id="IPR036390">
    <property type="entry name" value="WH_DNA-bd_sf"/>
</dbReference>